<dbReference type="Pfam" id="PF08963">
    <property type="entry name" value="DUF1878"/>
    <property type="match status" value="1"/>
</dbReference>
<evidence type="ECO:0000313" key="2">
    <source>
        <dbReference type="Proteomes" id="UP001519293"/>
    </source>
</evidence>
<gene>
    <name evidence="1" type="ORF">J2Z40_001638</name>
</gene>
<organism evidence="1 2">
    <name type="scientific">Cytobacillus eiseniae</name>
    <dbReference type="NCBI Taxonomy" id="762947"/>
    <lineage>
        <taxon>Bacteria</taxon>
        <taxon>Bacillati</taxon>
        <taxon>Bacillota</taxon>
        <taxon>Bacilli</taxon>
        <taxon>Bacillales</taxon>
        <taxon>Bacillaceae</taxon>
        <taxon>Cytobacillus</taxon>
    </lineage>
</organism>
<dbReference type="InterPro" id="IPR035945">
    <property type="entry name" value="YhaI-like_sf"/>
</dbReference>
<protein>
    <recommendedName>
        <fullName evidence="3">DUF1878 family protein</fullName>
    </recommendedName>
</protein>
<evidence type="ECO:0000313" key="1">
    <source>
        <dbReference type="EMBL" id="MBP2241076.1"/>
    </source>
</evidence>
<keyword evidence="2" id="KW-1185">Reference proteome</keyword>
<name>A0ABS4RFB2_9BACI</name>
<dbReference type="EMBL" id="JAGIKZ010000007">
    <property type="protein sequence ID" value="MBP2241076.1"/>
    <property type="molecule type" value="Genomic_DNA"/>
</dbReference>
<proteinExistence type="predicted"/>
<accession>A0ABS4RFB2</accession>
<reference evidence="1 2" key="1">
    <citation type="submission" date="2021-03" db="EMBL/GenBank/DDBJ databases">
        <title>Genomic Encyclopedia of Type Strains, Phase IV (KMG-IV): sequencing the most valuable type-strain genomes for metagenomic binning, comparative biology and taxonomic classification.</title>
        <authorList>
            <person name="Goeker M."/>
        </authorList>
    </citation>
    <scope>NUCLEOTIDE SEQUENCE [LARGE SCALE GENOMIC DNA]</scope>
    <source>
        <strain evidence="1 2">DSM 26675</strain>
    </source>
</reference>
<evidence type="ECO:0008006" key="3">
    <source>
        <dbReference type="Google" id="ProtNLM"/>
    </source>
</evidence>
<dbReference type="RefSeq" id="WP_083953856.1">
    <property type="nucleotide sequence ID" value="NZ_JAGIKZ010000007.1"/>
</dbReference>
<dbReference type="Gene3D" id="1.10.3750.10">
    <property type="entry name" value="YhaI-like"/>
    <property type="match status" value="1"/>
</dbReference>
<comment type="caution">
    <text evidence="1">The sequence shown here is derived from an EMBL/GenBank/DDBJ whole genome shotgun (WGS) entry which is preliminary data.</text>
</comment>
<dbReference type="Proteomes" id="UP001519293">
    <property type="component" value="Unassembled WGS sequence"/>
</dbReference>
<dbReference type="SUPFAM" id="SSF109915">
    <property type="entry name" value="Hypothetical protein YhaI"/>
    <property type="match status" value="1"/>
</dbReference>
<dbReference type="InterPro" id="IPR015058">
    <property type="entry name" value="DUF1878"/>
</dbReference>
<sequence>MDIQKIVEKIQKLEYHQQLLLKVIENNHCCFYKLIVEKSLGEKEVKEFEENCEKMSMKMEEQKAEGLVYFHPLYIEFKSLLHPVFKAEDVIMACIKQRLYLPLMEELRKYF</sequence>